<evidence type="ECO:0000259" key="2">
    <source>
        <dbReference type="Pfam" id="PF01989"/>
    </source>
</evidence>
<dbReference type="OrthoDB" id="9815264at2"/>
<keyword evidence="1" id="KW-0456">Lyase</keyword>
<dbReference type="KEGG" id="meso:BSQ44_03125"/>
<dbReference type="AlphaFoldDB" id="A0A1L3SM47"/>
<dbReference type="EMBL" id="CP018171">
    <property type="protein sequence ID" value="APH70487.1"/>
    <property type="molecule type" value="Genomic_DNA"/>
</dbReference>
<organism evidence="3 4">
    <name type="scientific">Aquibium oceanicum</name>
    <dbReference type="NCBI Taxonomy" id="1670800"/>
    <lineage>
        <taxon>Bacteria</taxon>
        <taxon>Pseudomonadati</taxon>
        <taxon>Pseudomonadota</taxon>
        <taxon>Alphaproteobacteria</taxon>
        <taxon>Hyphomicrobiales</taxon>
        <taxon>Phyllobacteriaceae</taxon>
        <taxon>Aquibium</taxon>
    </lineage>
</organism>
<dbReference type="CDD" id="cd01356">
    <property type="entry name" value="AcnX_swivel"/>
    <property type="match status" value="1"/>
</dbReference>
<keyword evidence="4" id="KW-1185">Reference proteome</keyword>
<dbReference type="InterPro" id="IPR002840">
    <property type="entry name" value="PMDh-S-like_dom"/>
</dbReference>
<dbReference type="PANTHER" id="PTHR36577:SF3">
    <property type="entry name" value="DUF521 DOMAIN PROTEIN (AFU_ORTHOLOGUE AFUA_6G00490)"/>
    <property type="match status" value="1"/>
</dbReference>
<evidence type="ECO:0000256" key="1">
    <source>
        <dbReference type="ARBA" id="ARBA00023239"/>
    </source>
</evidence>
<dbReference type="Proteomes" id="UP000182840">
    <property type="component" value="Chromosome"/>
</dbReference>
<feature type="domain" description="Phosphomevalonate dehydratase small subunit-like" evidence="2">
    <location>
        <begin position="26"/>
        <end position="101"/>
    </location>
</feature>
<dbReference type="PANTHER" id="PTHR36577">
    <property type="entry name" value="DUF521 DOMAIN PROTEIN (AFU_ORTHOLOGUE AFUA_6G00490)"/>
    <property type="match status" value="1"/>
</dbReference>
<evidence type="ECO:0000313" key="3">
    <source>
        <dbReference type="EMBL" id="APH70487.1"/>
    </source>
</evidence>
<accession>A0A1L3SM47</accession>
<dbReference type="Pfam" id="PF01989">
    <property type="entry name" value="AcnX_swivel_put"/>
    <property type="match status" value="1"/>
</dbReference>
<protein>
    <recommendedName>
        <fullName evidence="2">Phosphomevalonate dehydratase small subunit-like domain-containing protein</fullName>
    </recommendedName>
</protein>
<dbReference type="Gene3D" id="3.50.30.10">
    <property type="entry name" value="Phosphohistidine domain"/>
    <property type="match status" value="1"/>
</dbReference>
<dbReference type="GO" id="GO:0016829">
    <property type="term" value="F:lyase activity"/>
    <property type="evidence" value="ECO:0007669"/>
    <property type="project" value="UniProtKB-KW"/>
</dbReference>
<proteinExistence type="predicted"/>
<dbReference type="RefSeq" id="WP_072601899.1">
    <property type="nucleotide sequence ID" value="NZ_CP018171.1"/>
</dbReference>
<reference evidence="4" key="1">
    <citation type="submission" date="2016-11" db="EMBL/GenBank/DDBJ databases">
        <title>Mesorhizobium oceanicum sp. nov., isolated from deep seawater in South China Sea.</title>
        <authorList>
            <person name="Fu G.-Y."/>
        </authorList>
    </citation>
    <scope>NUCLEOTIDE SEQUENCE [LARGE SCALE GENOMIC DNA]</scope>
    <source>
        <strain evidence="4">B7</strain>
    </source>
</reference>
<dbReference type="SUPFAM" id="SSF52016">
    <property type="entry name" value="LeuD/IlvD-like"/>
    <property type="match status" value="1"/>
</dbReference>
<evidence type="ECO:0000313" key="4">
    <source>
        <dbReference type="Proteomes" id="UP000182840"/>
    </source>
</evidence>
<name>A0A1L3SM47_9HYPH</name>
<dbReference type="STRING" id="1670800.BSQ44_03125"/>
<sequence>MSPARGEVLVAGAAAGGPALVLSAPISFWGGVDPKTGTIADVRHPQHGESVAGRVLFLPGTIGSSSASAVLLELVHAGRAPAAIVLHEPDAILLLGLIVAGEMGWPAPPALRLDRTLHERFAGTTVAVSAEGALEAGT</sequence>
<gene>
    <name evidence="3" type="ORF">BSQ44_03125</name>
</gene>